<proteinExistence type="predicted"/>
<keyword evidence="2" id="KW-1185">Reference proteome</keyword>
<reference evidence="1 2" key="1">
    <citation type="submission" date="2019-08" db="EMBL/GenBank/DDBJ databases">
        <authorList>
            <person name="Alioto T."/>
            <person name="Alioto T."/>
            <person name="Gomez Garrido J."/>
        </authorList>
    </citation>
    <scope>NUCLEOTIDE SEQUENCE [LARGE SCALE GENOMIC DNA]</scope>
</reference>
<organism evidence="1 2">
    <name type="scientific">Cinara cedri</name>
    <dbReference type="NCBI Taxonomy" id="506608"/>
    <lineage>
        <taxon>Eukaryota</taxon>
        <taxon>Metazoa</taxon>
        <taxon>Ecdysozoa</taxon>
        <taxon>Arthropoda</taxon>
        <taxon>Hexapoda</taxon>
        <taxon>Insecta</taxon>
        <taxon>Pterygota</taxon>
        <taxon>Neoptera</taxon>
        <taxon>Paraneoptera</taxon>
        <taxon>Hemiptera</taxon>
        <taxon>Sternorrhyncha</taxon>
        <taxon>Aphidomorpha</taxon>
        <taxon>Aphidoidea</taxon>
        <taxon>Aphididae</taxon>
        <taxon>Lachninae</taxon>
        <taxon>Cinara</taxon>
    </lineage>
</organism>
<evidence type="ECO:0000313" key="2">
    <source>
        <dbReference type="Proteomes" id="UP000325440"/>
    </source>
</evidence>
<name>A0A5E4MLI7_9HEMI</name>
<dbReference type="Proteomes" id="UP000325440">
    <property type="component" value="Unassembled WGS sequence"/>
</dbReference>
<evidence type="ECO:0000313" key="1">
    <source>
        <dbReference type="EMBL" id="VVC33092.1"/>
    </source>
</evidence>
<gene>
    <name evidence="1" type="ORF">CINCED_3A000752</name>
</gene>
<protein>
    <submittedName>
        <fullName evidence="1">Uncharacterized protein</fullName>
    </submittedName>
</protein>
<dbReference type="OrthoDB" id="6596515at2759"/>
<dbReference type="EMBL" id="CABPRJ010000963">
    <property type="protein sequence ID" value="VVC33092.1"/>
    <property type="molecule type" value="Genomic_DNA"/>
</dbReference>
<accession>A0A5E4MLI7</accession>
<dbReference type="AlphaFoldDB" id="A0A5E4MLI7"/>
<sequence length="157" mass="18064">MSNIVEISDPRSPTVEFVRTPLRVVKMIIDEENIPTETRLINNLSCDQVKSIPIVSSNTDTDDSFHSAVDDDDMELLIPNMTTPKVKKNKFIQRRALGCIKNRLIETPKTDMRRKVWRNMEEERVKKGVTNGVENTPPFKDITASAPPKLYRYPKYT</sequence>